<evidence type="ECO:0000313" key="4">
    <source>
        <dbReference type="Proteomes" id="UP000006281"/>
    </source>
</evidence>
<keyword evidence="4" id="KW-1185">Reference proteome</keyword>
<dbReference type="KEGG" id="sesp:BN6_56960"/>
<organism evidence="3 4">
    <name type="scientific">Saccharothrix espanaensis (strain ATCC 51144 / DSM 44229 / JCM 9112 / NBRC 15066 / NRRL 15764)</name>
    <dbReference type="NCBI Taxonomy" id="1179773"/>
    <lineage>
        <taxon>Bacteria</taxon>
        <taxon>Bacillati</taxon>
        <taxon>Actinomycetota</taxon>
        <taxon>Actinomycetes</taxon>
        <taxon>Pseudonocardiales</taxon>
        <taxon>Pseudonocardiaceae</taxon>
        <taxon>Saccharothrix</taxon>
    </lineage>
</organism>
<sequence length="242" mass="27252">MVNTEAIDLADLQVEKHDHPGDPSAGRPRRALCTTKTYCWTGYRTKRRPLARLPPWPLRLFHQPVGNPCRPVTVAQVRGVVERLITAGQWKRGDPEMLVVFDAGYDAPRIAYLLGDLPVRALGRMRSDRVLRRPTPPRVHNPLGGRFPKHGGEFVFGDPGHLVRRGRADPHRNPSLRHRHRTGMEPPAPTTDRRSAWIDHNGPQWTTTDHRGHRHPPDRGAPALRRVNTTTTGCDVRVSCSG</sequence>
<feature type="region of interest" description="Disordered" evidence="1">
    <location>
        <begin position="132"/>
        <end position="225"/>
    </location>
</feature>
<evidence type="ECO:0000313" key="3">
    <source>
        <dbReference type="EMBL" id="CCH32955.1"/>
    </source>
</evidence>
<evidence type="ECO:0000259" key="2">
    <source>
        <dbReference type="Pfam" id="PF13546"/>
    </source>
</evidence>
<feature type="domain" description="Transposase IS701-like DDE" evidence="2">
    <location>
        <begin position="73"/>
        <end position="163"/>
    </location>
</feature>
<dbReference type="AlphaFoldDB" id="K0JYD6"/>
<dbReference type="STRING" id="1179773.BN6_56960"/>
<gene>
    <name evidence="3" type="ordered locus">BN6_56960</name>
</gene>
<dbReference type="HOGENOM" id="CLU_1146532_0_0_11"/>
<dbReference type="eggNOG" id="COG1357">
    <property type="taxonomic scope" value="Bacteria"/>
</dbReference>
<protein>
    <recommendedName>
        <fullName evidence="2">Transposase IS701-like DDE domain-containing protein</fullName>
    </recommendedName>
</protein>
<dbReference type="Pfam" id="PF13546">
    <property type="entry name" value="DDE_5"/>
    <property type="match status" value="1"/>
</dbReference>
<proteinExistence type="predicted"/>
<accession>K0JYD6</accession>
<dbReference type="Proteomes" id="UP000006281">
    <property type="component" value="Chromosome"/>
</dbReference>
<evidence type="ECO:0000256" key="1">
    <source>
        <dbReference type="SAM" id="MobiDB-lite"/>
    </source>
</evidence>
<reference evidence="3 4" key="1">
    <citation type="journal article" date="2012" name="BMC Genomics">
        <title>Complete genome sequence of Saccharothrix espanaensis DSM 44229T and comparison to the other completely sequenced Pseudonocardiaceae.</title>
        <authorList>
            <person name="Strobel T."/>
            <person name="Al-Dilaimi A."/>
            <person name="Blom J."/>
            <person name="Gessner A."/>
            <person name="Kalinowski J."/>
            <person name="Luzhetska M."/>
            <person name="Puhler A."/>
            <person name="Szczepanowski R."/>
            <person name="Bechthold A."/>
            <person name="Ruckert C."/>
        </authorList>
    </citation>
    <scope>NUCLEOTIDE SEQUENCE [LARGE SCALE GENOMIC DNA]</scope>
    <source>
        <strain evidence="4">ATCC 51144 / DSM 44229 / JCM 9112 / NBRC 15066 / NRRL 15764</strain>
    </source>
</reference>
<name>K0JYD6_SACES</name>
<dbReference type="InterPro" id="IPR038721">
    <property type="entry name" value="IS701-like_DDE_dom"/>
</dbReference>
<dbReference type="EMBL" id="HE804045">
    <property type="protein sequence ID" value="CCH32955.1"/>
    <property type="molecule type" value="Genomic_DNA"/>
</dbReference>